<feature type="transmembrane region" description="Helical" evidence="1">
    <location>
        <begin position="227"/>
        <end position="251"/>
    </location>
</feature>
<feature type="transmembrane region" description="Helical" evidence="1">
    <location>
        <begin position="317"/>
        <end position="343"/>
    </location>
</feature>
<dbReference type="RefSeq" id="WP_222990122.1">
    <property type="nucleotide sequence ID" value="NZ_JAINVV010000004.1"/>
</dbReference>
<dbReference type="EMBL" id="JAINVV010000004">
    <property type="protein sequence ID" value="MBY8823099.1"/>
    <property type="molecule type" value="Genomic_DNA"/>
</dbReference>
<feature type="signal peptide" evidence="2">
    <location>
        <begin position="1"/>
        <end position="18"/>
    </location>
</feature>
<keyword evidence="1" id="KW-0472">Membrane</keyword>
<feature type="transmembrane region" description="Helical" evidence="1">
    <location>
        <begin position="285"/>
        <end position="305"/>
    </location>
</feature>
<organism evidence="3 4">
    <name type="scientific">Sphingomonas colocasiae</name>
    <dbReference type="NCBI Taxonomy" id="1848973"/>
    <lineage>
        <taxon>Bacteria</taxon>
        <taxon>Pseudomonadati</taxon>
        <taxon>Pseudomonadota</taxon>
        <taxon>Alphaproteobacteria</taxon>
        <taxon>Sphingomonadales</taxon>
        <taxon>Sphingomonadaceae</taxon>
        <taxon>Sphingomonas</taxon>
    </lineage>
</organism>
<proteinExistence type="predicted"/>
<feature type="transmembrane region" description="Helical" evidence="1">
    <location>
        <begin position="257"/>
        <end position="276"/>
    </location>
</feature>
<keyword evidence="4" id="KW-1185">Reference proteome</keyword>
<reference evidence="3 4" key="1">
    <citation type="submission" date="2021-08" db="EMBL/GenBank/DDBJ databases">
        <authorList>
            <person name="Tuo L."/>
        </authorList>
    </citation>
    <scope>NUCLEOTIDE SEQUENCE [LARGE SCALE GENOMIC DNA]</scope>
    <source>
        <strain evidence="3 4">JCM 31229</strain>
    </source>
</reference>
<evidence type="ECO:0000256" key="1">
    <source>
        <dbReference type="SAM" id="Phobius"/>
    </source>
</evidence>
<feature type="transmembrane region" description="Helical" evidence="1">
    <location>
        <begin position="350"/>
        <end position="368"/>
    </location>
</feature>
<keyword evidence="2" id="KW-0732">Signal</keyword>
<accession>A0ABS7PQ37</accession>
<comment type="caution">
    <text evidence="3">The sequence shown here is derived from an EMBL/GenBank/DDBJ whole genome shotgun (WGS) entry which is preliminary data.</text>
</comment>
<name>A0ABS7PQ37_9SPHN</name>
<keyword evidence="1" id="KW-1133">Transmembrane helix</keyword>
<sequence>MAALLFCALLLLGRPAAAHLTPNSEVTLDFSADHIIGHAIIPLGELEYAMRAKPALDRHGQLADPSALAAWLKPRIGAATPDGRAWSTGIADLRIGYDAGPPDLRFAIRLTPPPGTSPRRLILRWEPVLDRVPNHFALVLIGRDFAGGHVGGDARLVGGLQPGRTILLVDRGDPSRFRGFLASIGLGMHHIAEGHDHLLFLITLLIPAPLIARGRRWSGYAGLKPTIRHLIGVVTAFTIGHSLTLIGGAFFDWRLPAQPVEALIALSILISALHGFRPIFPRREMFVAGGFGLVHGLAFATLIGGHGLDADEKALSILGFNLGIEAVQLIVVACTMPALIMLARTRHYRAFRLAGSTIAAVAALAWLSERLSGADNRFGRALDMLLGHAPWAIAILTIVAFALHRQTRHESVTSRS</sequence>
<feature type="transmembrane region" description="Helical" evidence="1">
    <location>
        <begin position="388"/>
        <end position="405"/>
    </location>
</feature>
<feature type="transmembrane region" description="Helical" evidence="1">
    <location>
        <begin position="198"/>
        <end position="215"/>
    </location>
</feature>
<evidence type="ECO:0000313" key="3">
    <source>
        <dbReference type="EMBL" id="MBY8823099.1"/>
    </source>
</evidence>
<dbReference type="Proteomes" id="UP000706039">
    <property type="component" value="Unassembled WGS sequence"/>
</dbReference>
<evidence type="ECO:0000313" key="4">
    <source>
        <dbReference type="Proteomes" id="UP000706039"/>
    </source>
</evidence>
<evidence type="ECO:0000256" key="2">
    <source>
        <dbReference type="SAM" id="SignalP"/>
    </source>
</evidence>
<feature type="chain" id="PRO_5045482775" evidence="2">
    <location>
        <begin position="19"/>
        <end position="416"/>
    </location>
</feature>
<dbReference type="InterPro" id="IPR032809">
    <property type="entry name" value="Put_HupE_UreJ"/>
</dbReference>
<dbReference type="Pfam" id="PF13795">
    <property type="entry name" value="HupE_UreJ_2"/>
    <property type="match status" value="1"/>
</dbReference>
<keyword evidence="1" id="KW-0812">Transmembrane</keyword>
<protein>
    <submittedName>
        <fullName evidence="3">HupE/UreJ family protein</fullName>
    </submittedName>
</protein>
<gene>
    <name evidence="3" type="ORF">K7G82_12405</name>
</gene>